<dbReference type="Gene3D" id="1.20.1090.10">
    <property type="entry name" value="Dehydroquinate synthase-like - alpha domain"/>
    <property type="match status" value="1"/>
</dbReference>
<dbReference type="GO" id="GO:1990362">
    <property type="term" value="F:butanol dehydrogenase (NAD+) activity"/>
    <property type="evidence" value="ECO:0007669"/>
    <property type="project" value="InterPro"/>
</dbReference>
<feature type="domain" description="Fe-containing alcohol dehydrogenase-like C-terminal" evidence="4">
    <location>
        <begin position="228"/>
        <end position="428"/>
    </location>
</feature>
<feature type="region of interest" description="Disordered" evidence="2">
    <location>
        <begin position="1"/>
        <end position="42"/>
    </location>
</feature>
<comment type="caution">
    <text evidence="5">The sequence shown here is derived from an EMBL/GenBank/DDBJ whole genome shotgun (WGS) entry which is preliminary data.</text>
</comment>
<proteinExistence type="predicted"/>
<evidence type="ECO:0000259" key="4">
    <source>
        <dbReference type="Pfam" id="PF25137"/>
    </source>
</evidence>
<dbReference type="PROSITE" id="PS00060">
    <property type="entry name" value="ADH_IRON_2"/>
    <property type="match status" value="1"/>
</dbReference>
<dbReference type="Gene3D" id="3.40.50.1970">
    <property type="match status" value="1"/>
</dbReference>
<dbReference type="GO" id="GO:0008106">
    <property type="term" value="F:alcohol dehydrogenase (NADP+) activity"/>
    <property type="evidence" value="ECO:0007669"/>
    <property type="project" value="TreeGrafter"/>
</dbReference>
<dbReference type="CDD" id="cd08187">
    <property type="entry name" value="BDH"/>
    <property type="match status" value="1"/>
</dbReference>
<gene>
    <name evidence="5" type="ORF">HSCHL_2237</name>
</gene>
<dbReference type="InterPro" id="IPR001670">
    <property type="entry name" value="ADH_Fe/GldA"/>
</dbReference>
<dbReference type="InterPro" id="IPR044731">
    <property type="entry name" value="BDH-like"/>
</dbReference>
<dbReference type="PROSITE" id="PS00913">
    <property type="entry name" value="ADH_IRON_1"/>
    <property type="match status" value="1"/>
</dbReference>
<dbReference type="InterPro" id="IPR018211">
    <property type="entry name" value="ADH_Fe_CS"/>
</dbReference>
<evidence type="ECO:0000256" key="1">
    <source>
        <dbReference type="ARBA" id="ARBA00023002"/>
    </source>
</evidence>
<keyword evidence="1" id="KW-0560">Oxidoreductase</keyword>
<evidence type="ECO:0000313" key="6">
    <source>
        <dbReference type="Proteomes" id="UP000244180"/>
    </source>
</evidence>
<dbReference type="GO" id="GO:0005829">
    <property type="term" value="C:cytosol"/>
    <property type="evidence" value="ECO:0007669"/>
    <property type="project" value="TreeGrafter"/>
</dbReference>
<dbReference type="EMBL" id="PEBV01000002">
    <property type="protein sequence ID" value="PTQ54646.1"/>
    <property type="molecule type" value="Genomic_DNA"/>
</dbReference>
<dbReference type="Pfam" id="PF00465">
    <property type="entry name" value="Fe-ADH"/>
    <property type="match status" value="1"/>
</dbReference>
<organism evidence="5 6">
    <name type="scientific">Hydrogenibacillus schlegelii</name>
    <name type="common">Bacillus schlegelii</name>
    <dbReference type="NCBI Taxonomy" id="1484"/>
    <lineage>
        <taxon>Bacteria</taxon>
        <taxon>Bacillati</taxon>
        <taxon>Bacillota</taxon>
        <taxon>Bacilli</taxon>
        <taxon>Bacillales</taxon>
        <taxon>Bacillales Family X. Incertae Sedis</taxon>
        <taxon>Hydrogenibacillus</taxon>
    </lineage>
</organism>
<dbReference type="Proteomes" id="UP000244180">
    <property type="component" value="Unassembled WGS sequence"/>
</dbReference>
<dbReference type="GO" id="GO:0046872">
    <property type="term" value="F:metal ion binding"/>
    <property type="evidence" value="ECO:0007669"/>
    <property type="project" value="InterPro"/>
</dbReference>
<dbReference type="SUPFAM" id="SSF56796">
    <property type="entry name" value="Dehydroquinate synthase-like"/>
    <property type="match status" value="1"/>
</dbReference>
<feature type="compositionally biased region" description="Basic and acidic residues" evidence="2">
    <location>
        <begin position="20"/>
        <end position="38"/>
    </location>
</feature>
<sequence>MTARGALRNIGSGSPNGAGEGERLRREHPRPKSHEQRGSRSMQSFQFYNPTRLIFGRGAVERLPEFLGDIRRVLFLYGGGSIKRNGAYEDVTRVLKRAGVEWVEVSGVEPNPRVGTVRRAAAIAREARVEAVLAVGGGSVLDAAKGVAVAAVGEADIWDVVLGRATPEAALPVYAVLTLAATGSEMNKNSVLTNEATKEKYGWSSELVYPRASFLDPAYTLTVPKDQTVYGIVDMMSHIFEQYFHTVENTPVTDRLAEGLLRAIVEAAPKLVERLDDLALRETILLAGTVALNGTLSMGVQGDWATHNIEHAVSALFDIPHAAGLAILFPHWMRHVYRVRPERWANLATRVFGVDPAGKSVDDLALAAIERLEAFWQGLGAPARLREFGITEADVEAIVEKSLARRGPFGHFMTLDADDVRAIVRAAL</sequence>
<dbReference type="AlphaFoldDB" id="A0A2T5GEN6"/>
<dbReference type="PANTHER" id="PTHR43633">
    <property type="entry name" value="ALCOHOL DEHYDROGENASE YQHD"/>
    <property type="match status" value="1"/>
</dbReference>
<dbReference type="GO" id="GO:1990002">
    <property type="term" value="F:methylglyoxal reductase (NADPH) (acetol producing) activity"/>
    <property type="evidence" value="ECO:0007669"/>
    <property type="project" value="TreeGrafter"/>
</dbReference>
<feature type="domain" description="Alcohol dehydrogenase iron-type/glycerol dehydrogenase GldA" evidence="3">
    <location>
        <begin position="50"/>
        <end position="217"/>
    </location>
</feature>
<name>A0A2T5GEN6_HYDSH</name>
<accession>A0A2T5GEN6</accession>
<dbReference type="FunFam" id="3.40.50.1970:FF:000003">
    <property type="entry name" value="Alcohol dehydrogenase, iron-containing"/>
    <property type="match status" value="1"/>
</dbReference>
<protein>
    <submittedName>
        <fullName evidence="5">NADH-dependent butanol dehydrogenase A</fullName>
    </submittedName>
</protein>
<dbReference type="Pfam" id="PF25137">
    <property type="entry name" value="ADH_Fe_C"/>
    <property type="match status" value="1"/>
</dbReference>
<reference evidence="5 6" key="1">
    <citation type="submission" date="2017-08" db="EMBL/GenBank/DDBJ databases">
        <title>Burning lignite coal seam in the remote Altai Mountains harbors a hydrogen-driven thermophilic microbial community.</title>
        <authorList>
            <person name="Kadnikov V.V."/>
            <person name="Mardanov A.V."/>
            <person name="Ivasenko D."/>
            <person name="Beletsky A.V."/>
            <person name="Karnachuk O.V."/>
            <person name="Ravin N.V."/>
        </authorList>
    </citation>
    <scope>NUCLEOTIDE SEQUENCE [LARGE SCALE GENOMIC DNA]</scope>
    <source>
        <strain evidence="5">AL33</strain>
    </source>
</reference>
<evidence type="ECO:0000256" key="2">
    <source>
        <dbReference type="SAM" id="MobiDB-lite"/>
    </source>
</evidence>
<evidence type="ECO:0000313" key="5">
    <source>
        <dbReference type="EMBL" id="PTQ54646.1"/>
    </source>
</evidence>
<dbReference type="InterPro" id="IPR056798">
    <property type="entry name" value="ADH_Fe_C"/>
</dbReference>
<dbReference type="PANTHER" id="PTHR43633:SF1">
    <property type="entry name" value="ALCOHOL DEHYDROGENASE YQHD"/>
    <property type="match status" value="1"/>
</dbReference>
<evidence type="ECO:0000259" key="3">
    <source>
        <dbReference type="Pfam" id="PF00465"/>
    </source>
</evidence>